<dbReference type="Proteomes" id="UP000014629">
    <property type="component" value="Unassembled WGS sequence"/>
</dbReference>
<name>S3ZMK3_9ACTN</name>
<dbReference type="AlphaFoldDB" id="S3ZMK3"/>
<evidence type="ECO:0000313" key="2">
    <source>
        <dbReference type="Proteomes" id="UP000014629"/>
    </source>
</evidence>
<organism evidence="1 2">
    <name type="scientific">Streptomyces aurantiacus JA 4570</name>
    <dbReference type="NCBI Taxonomy" id="1286094"/>
    <lineage>
        <taxon>Bacteria</taxon>
        <taxon>Bacillati</taxon>
        <taxon>Actinomycetota</taxon>
        <taxon>Actinomycetes</taxon>
        <taxon>Kitasatosporales</taxon>
        <taxon>Streptomycetaceae</taxon>
        <taxon>Streptomyces</taxon>
        <taxon>Streptomyces aurantiacus group</taxon>
    </lineage>
</organism>
<comment type="caution">
    <text evidence="1">The sequence shown here is derived from an EMBL/GenBank/DDBJ whole genome shotgun (WGS) entry which is preliminary data.</text>
</comment>
<accession>S3ZMK3</accession>
<gene>
    <name evidence="1" type="ORF">STRAU_2196</name>
</gene>
<dbReference type="EMBL" id="AOPZ01000077">
    <property type="protein sequence ID" value="EPH44756.1"/>
    <property type="molecule type" value="Genomic_DNA"/>
</dbReference>
<evidence type="ECO:0000313" key="1">
    <source>
        <dbReference type="EMBL" id="EPH44756.1"/>
    </source>
</evidence>
<keyword evidence="2" id="KW-1185">Reference proteome</keyword>
<reference evidence="1 2" key="1">
    <citation type="submission" date="2013-02" db="EMBL/GenBank/DDBJ databases">
        <title>Draft Genome Sequence of Streptomyces aurantiacus, Which Produces Setomimycin.</title>
        <authorList>
            <person name="Gruening B.A."/>
            <person name="Praeg A."/>
            <person name="Erxleben A."/>
            <person name="Guenther S."/>
            <person name="Mueller M."/>
        </authorList>
    </citation>
    <scope>NUCLEOTIDE SEQUENCE [LARGE SCALE GENOMIC DNA]</scope>
    <source>
        <strain evidence="1 2">JA 4570</strain>
    </source>
</reference>
<proteinExistence type="predicted"/>
<protein>
    <submittedName>
        <fullName evidence="1">Uncharacterized protein</fullName>
    </submittedName>
</protein>
<sequence>MCWIPCRRLFDRLSMIDLLASREIRGQAIAPVLAGGVRAVWLSPHGLPRVRPPPRERRRGGRLGV</sequence>
<dbReference type="PATRIC" id="fig|1286094.4.peg.2172"/>